<protein>
    <submittedName>
        <fullName evidence="2">Unannotated protein</fullName>
    </submittedName>
</protein>
<evidence type="ECO:0000313" key="2">
    <source>
        <dbReference type="EMBL" id="CAB4894916.1"/>
    </source>
</evidence>
<proteinExistence type="predicted"/>
<accession>A0A6J7FHI7</accession>
<dbReference type="EMBL" id="CAFBMK010000007">
    <property type="protein sequence ID" value="CAB4894916.1"/>
    <property type="molecule type" value="Genomic_DNA"/>
</dbReference>
<dbReference type="AlphaFoldDB" id="A0A6J7FHI7"/>
<gene>
    <name evidence="2" type="ORF">UFOPK3564_00242</name>
</gene>
<feature type="region of interest" description="Disordered" evidence="1">
    <location>
        <begin position="1"/>
        <end position="26"/>
    </location>
</feature>
<reference evidence="2" key="1">
    <citation type="submission" date="2020-05" db="EMBL/GenBank/DDBJ databases">
        <authorList>
            <person name="Chiriac C."/>
            <person name="Salcher M."/>
            <person name="Ghai R."/>
            <person name="Kavagutti S V."/>
        </authorList>
    </citation>
    <scope>NUCLEOTIDE SEQUENCE</scope>
</reference>
<sequence length="85" mass="9209">MPEPNEAALDRQQTAPVRPMEGTVDVAPADPDTLLVVTLNAYGRRRTHEVPGWAPRGATDPAPGDTVWVQRADSGKLFVLAWHPA</sequence>
<organism evidence="2">
    <name type="scientific">freshwater metagenome</name>
    <dbReference type="NCBI Taxonomy" id="449393"/>
    <lineage>
        <taxon>unclassified sequences</taxon>
        <taxon>metagenomes</taxon>
        <taxon>ecological metagenomes</taxon>
    </lineage>
</organism>
<name>A0A6J7FHI7_9ZZZZ</name>
<evidence type="ECO:0000256" key="1">
    <source>
        <dbReference type="SAM" id="MobiDB-lite"/>
    </source>
</evidence>